<dbReference type="AlphaFoldDB" id="A0A399E9U3"/>
<evidence type="ECO:0008006" key="4">
    <source>
        <dbReference type="Google" id="ProtNLM"/>
    </source>
</evidence>
<keyword evidence="3" id="KW-1185">Reference proteome</keyword>
<dbReference type="Proteomes" id="UP000265341">
    <property type="component" value="Unassembled WGS sequence"/>
</dbReference>
<dbReference type="RefSeq" id="WP_147371733.1">
    <property type="nucleotide sequence ID" value="NZ_QWLA01000153.1"/>
</dbReference>
<feature type="signal peptide" evidence="1">
    <location>
        <begin position="1"/>
        <end position="18"/>
    </location>
</feature>
<proteinExistence type="predicted"/>
<evidence type="ECO:0000256" key="1">
    <source>
        <dbReference type="SAM" id="SignalP"/>
    </source>
</evidence>
<comment type="caution">
    <text evidence="2">The sequence shown here is derived from an EMBL/GenBank/DDBJ whole genome shotgun (WGS) entry which is preliminary data.</text>
</comment>
<keyword evidence="1" id="KW-0732">Signal</keyword>
<sequence length="308" mass="32385">MKLGAKLIGLVAALGVLAACSSGPNLSNNVPGVPSDSPTGFSQSQASAKKSTLVSAVNQIAVGLTGNIGGASANPMEAAAALVEKDYPTVAKHLRQLRLEAGSIRVQGTASCAQGGTRTSTDVADIVDNDGDGIPVYAEVRYNNCKEGGVTANGLIGLQDKNDSDPQSGFTILIDLTLTDGTDTVRWALGIDYSPGAGGTYNVRYGYLIQENSDKVAFGVNMNYTPKVDGDSDPYDAGFVDFQGRFVYKVRGEYYVLNMLGEDLEYDSRCTSSFVSGKATFQDNAGNKLVIQYTGCNSYTITYNGNPI</sequence>
<gene>
    <name evidence="2" type="ORF">Mrose_03579</name>
</gene>
<evidence type="ECO:0000313" key="2">
    <source>
        <dbReference type="EMBL" id="RIH81514.1"/>
    </source>
</evidence>
<dbReference type="OrthoDB" id="34207at2"/>
<evidence type="ECO:0000313" key="3">
    <source>
        <dbReference type="Proteomes" id="UP000265341"/>
    </source>
</evidence>
<organism evidence="2 3">
    <name type="scientific">Calidithermus roseus</name>
    <dbReference type="NCBI Taxonomy" id="1644118"/>
    <lineage>
        <taxon>Bacteria</taxon>
        <taxon>Thermotogati</taxon>
        <taxon>Deinococcota</taxon>
        <taxon>Deinococci</taxon>
        <taxon>Thermales</taxon>
        <taxon>Thermaceae</taxon>
        <taxon>Calidithermus</taxon>
    </lineage>
</organism>
<feature type="chain" id="PRO_5017333236" description="Lipoprotein" evidence="1">
    <location>
        <begin position="19"/>
        <end position="308"/>
    </location>
</feature>
<accession>A0A399E9U3</accession>
<dbReference type="EMBL" id="QWLA01000153">
    <property type="protein sequence ID" value="RIH81514.1"/>
    <property type="molecule type" value="Genomic_DNA"/>
</dbReference>
<name>A0A399E9U3_9DEIN</name>
<protein>
    <recommendedName>
        <fullName evidence="4">Lipoprotein</fullName>
    </recommendedName>
</protein>
<dbReference type="PROSITE" id="PS51257">
    <property type="entry name" value="PROKAR_LIPOPROTEIN"/>
    <property type="match status" value="1"/>
</dbReference>
<reference evidence="2 3" key="1">
    <citation type="submission" date="2018-08" db="EMBL/GenBank/DDBJ databases">
        <title>Meiothermus roseus NBRC 110900 genome sequencing project.</title>
        <authorList>
            <person name="Da Costa M.S."/>
            <person name="Albuquerque L."/>
            <person name="Raposo P."/>
            <person name="Froufe H.J.C."/>
            <person name="Barroso C.S."/>
            <person name="Egas C."/>
        </authorList>
    </citation>
    <scope>NUCLEOTIDE SEQUENCE [LARGE SCALE GENOMIC DNA]</scope>
    <source>
        <strain evidence="2 3">NBRC 110900</strain>
    </source>
</reference>